<dbReference type="EMBL" id="GBRH01224829">
    <property type="protein sequence ID" value="JAD73066.1"/>
    <property type="molecule type" value="Transcribed_RNA"/>
</dbReference>
<evidence type="ECO:0000313" key="1">
    <source>
        <dbReference type="EMBL" id="JAD73066.1"/>
    </source>
</evidence>
<reference evidence="1" key="1">
    <citation type="submission" date="2014-09" db="EMBL/GenBank/DDBJ databases">
        <authorList>
            <person name="Magalhaes I.L.F."/>
            <person name="Oliveira U."/>
            <person name="Santos F.R."/>
            <person name="Vidigal T.H.D.A."/>
            <person name="Brescovit A.D."/>
            <person name="Santos A.J."/>
        </authorList>
    </citation>
    <scope>NUCLEOTIDE SEQUENCE</scope>
    <source>
        <tissue evidence="1">Shoot tissue taken approximately 20 cm above the soil surface</tissue>
    </source>
</reference>
<dbReference type="AlphaFoldDB" id="A0A0A9T763"/>
<name>A0A0A9T763_ARUDO</name>
<organism evidence="1">
    <name type="scientific">Arundo donax</name>
    <name type="common">Giant reed</name>
    <name type="synonym">Donax arundinaceus</name>
    <dbReference type="NCBI Taxonomy" id="35708"/>
    <lineage>
        <taxon>Eukaryota</taxon>
        <taxon>Viridiplantae</taxon>
        <taxon>Streptophyta</taxon>
        <taxon>Embryophyta</taxon>
        <taxon>Tracheophyta</taxon>
        <taxon>Spermatophyta</taxon>
        <taxon>Magnoliopsida</taxon>
        <taxon>Liliopsida</taxon>
        <taxon>Poales</taxon>
        <taxon>Poaceae</taxon>
        <taxon>PACMAD clade</taxon>
        <taxon>Arundinoideae</taxon>
        <taxon>Arundineae</taxon>
        <taxon>Arundo</taxon>
    </lineage>
</organism>
<sequence>MDKIAVAFHAICMVPFKHKAQLSLSNESNSIFLVQIKKEWQPVIHVRRIACHCPAAKKTPNRFSETHQTHRGINPFFVMMQVWDNTLHCHIVQFDINPSFTVHHFFHNEHQVFLFVFRNDCHSRQPNNFCDATLVLL</sequence>
<reference evidence="1" key="2">
    <citation type="journal article" date="2015" name="Data Brief">
        <title>Shoot transcriptome of the giant reed, Arundo donax.</title>
        <authorList>
            <person name="Barrero R.A."/>
            <person name="Guerrero F.D."/>
            <person name="Moolhuijzen P."/>
            <person name="Goolsby J.A."/>
            <person name="Tidwell J."/>
            <person name="Bellgard S.E."/>
            <person name="Bellgard M.I."/>
        </authorList>
    </citation>
    <scope>NUCLEOTIDE SEQUENCE</scope>
    <source>
        <tissue evidence="1">Shoot tissue taken approximately 20 cm above the soil surface</tissue>
    </source>
</reference>
<accession>A0A0A9T763</accession>
<protein>
    <submittedName>
        <fullName evidence="1">Uncharacterized protein</fullName>
    </submittedName>
</protein>
<proteinExistence type="predicted"/>